<name>A0A1Q5Q683_TALAT</name>
<dbReference type="Proteomes" id="UP000214365">
    <property type="component" value="Unassembled WGS sequence"/>
</dbReference>
<dbReference type="PANTHER" id="PTHR35870">
    <property type="entry name" value="PROTEIN, PUTATIVE (AFU_ORTHOLOGUE AFUA_5G03330)-RELATED"/>
    <property type="match status" value="1"/>
</dbReference>
<evidence type="ECO:0000313" key="3">
    <source>
        <dbReference type="Proteomes" id="UP000214365"/>
    </source>
</evidence>
<dbReference type="OrthoDB" id="10004862at2759"/>
<sequence length="448" mass="50446">MTVLEASQVKLSDEHLGLARLEASPPGALETANELLQKNHDSYHMYFRDVGGHNHIPHSVLSVLAMGGGPKQLKRAYDDSYGFQRPLPPIDLEIIQKLSDPDEFKARMFNLDQYTNFLIFFEREIGSKGWKAVLQEYCFSRTALAETMFSQLYEGLLHPIIHLGFGIEFGQPSIIAEGLAHAASHDPGNIDTFFNRSEQLAQSGTVPATPLVELYEQVRRNEKTRTAGRMQDGPWRLRDGPLARSMDQIVSIAAQFQIPRDELELERYTAEMINCAAYSAGAAQRPGKVRKVDFFIMHDVTCSIFLSVLNRQSWISLDDRARLVEWKARLDLAWYAANGAAELRLEYISEYEPTASKGMDWLALYKAVNEVHDDGHIAKFVRALKNGQDASNPFEQGEGAASFPIKGDSWLKIAQMGYDTTKDGHDNSDKWVWGSGFDLAWMKVPNLE</sequence>
<dbReference type="GO" id="GO:0016491">
    <property type="term" value="F:oxidoreductase activity"/>
    <property type="evidence" value="ECO:0007669"/>
    <property type="project" value="UniProtKB-KW"/>
</dbReference>
<proteinExistence type="predicted"/>
<dbReference type="STRING" id="1441469.A0A1Q5Q683"/>
<dbReference type="RefSeq" id="XP_020115500.1">
    <property type="nucleotide sequence ID" value="XM_020265287.1"/>
</dbReference>
<dbReference type="InterPro" id="IPR025337">
    <property type="entry name" value="Questin_oxidase-like"/>
</dbReference>
<dbReference type="AlphaFoldDB" id="A0A1Q5Q683"/>
<dbReference type="EMBL" id="LFMY01000022">
    <property type="protein sequence ID" value="OKL55379.1"/>
    <property type="molecule type" value="Genomic_DNA"/>
</dbReference>
<dbReference type="Pfam" id="PF14027">
    <property type="entry name" value="Questin_oxidase"/>
    <property type="match status" value="1"/>
</dbReference>
<gene>
    <name evidence="2" type="ORF">UA08_09360</name>
</gene>
<dbReference type="GeneID" id="31009116"/>
<reference evidence="2 3" key="1">
    <citation type="submission" date="2015-06" db="EMBL/GenBank/DDBJ databases">
        <title>Talaromyces atroroseus IBT 11181 draft genome.</title>
        <authorList>
            <person name="Rasmussen K.B."/>
            <person name="Rasmussen S."/>
            <person name="Petersen B."/>
            <person name="Sicheritz-Ponten T."/>
            <person name="Mortensen U.H."/>
            <person name="Thrane U."/>
        </authorList>
    </citation>
    <scope>NUCLEOTIDE SEQUENCE [LARGE SCALE GENOMIC DNA]</scope>
    <source>
        <strain evidence="2 3">IBT 11181</strain>
    </source>
</reference>
<evidence type="ECO:0000313" key="2">
    <source>
        <dbReference type="EMBL" id="OKL55379.1"/>
    </source>
</evidence>
<evidence type="ECO:0000256" key="1">
    <source>
        <dbReference type="ARBA" id="ARBA00023002"/>
    </source>
</evidence>
<keyword evidence="1" id="KW-0560">Oxidoreductase</keyword>
<keyword evidence="3" id="KW-1185">Reference proteome</keyword>
<comment type="caution">
    <text evidence="2">The sequence shown here is derived from an EMBL/GenBank/DDBJ whole genome shotgun (WGS) entry which is preliminary data.</text>
</comment>
<organism evidence="2 3">
    <name type="scientific">Talaromyces atroroseus</name>
    <dbReference type="NCBI Taxonomy" id="1441469"/>
    <lineage>
        <taxon>Eukaryota</taxon>
        <taxon>Fungi</taxon>
        <taxon>Dikarya</taxon>
        <taxon>Ascomycota</taxon>
        <taxon>Pezizomycotina</taxon>
        <taxon>Eurotiomycetes</taxon>
        <taxon>Eurotiomycetidae</taxon>
        <taxon>Eurotiales</taxon>
        <taxon>Trichocomaceae</taxon>
        <taxon>Talaromyces</taxon>
        <taxon>Talaromyces sect. Trachyspermi</taxon>
    </lineage>
</organism>
<dbReference type="PANTHER" id="PTHR35870:SF7">
    <property type="entry name" value="BAEYER-VILLIGER OXIDASE MDPL"/>
    <property type="match status" value="1"/>
</dbReference>
<evidence type="ECO:0008006" key="4">
    <source>
        <dbReference type="Google" id="ProtNLM"/>
    </source>
</evidence>
<accession>A0A1Q5Q683</accession>
<protein>
    <recommendedName>
        <fullName evidence="4">Oxidoreductase AflY</fullName>
    </recommendedName>
</protein>